<evidence type="ECO:0000313" key="4">
    <source>
        <dbReference type="Proteomes" id="UP001153148"/>
    </source>
</evidence>
<evidence type="ECO:0000313" key="3">
    <source>
        <dbReference type="EMBL" id="CAG2053068.1"/>
    </source>
</evidence>
<comment type="caution">
    <text evidence="3">The sequence shown here is derived from an EMBL/GenBank/DDBJ whole genome shotgun (WGS) entry which is preliminary data.</text>
</comment>
<dbReference type="InterPro" id="IPR046460">
    <property type="entry name" value="UNC80_C"/>
</dbReference>
<dbReference type="PANTHER" id="PTHR31781:SF1">
    <property type="entry name" value="PROTEIN UNC-80 HOMOLOG"/>
    <property type="match status" value="1"/>
</dbReference>
<feature type="region of interest" description="Disordered" evidence="1">
    <location>
        <begin position="126"/>
        <end position="191"/>
    </location>
</feature>
<proteinExistence type="predicted"/>
<name>A0ABN7NJ63_TIMPD</name>
<dbReference type="EMBL" id="CAJPIN010000120">
    <property type="protein sequence ID" value="CAG2053068.1"/>
    <property type="molecule type" value="Genomic_DNA"/>
</dbReference>
<dbReference type="Pfam" id="PF20262">
    <property type="entry name" value="UNC80_C"/>
    <property type="match status" value="1"/>
</dbReference>
<organism evidence="3 4">
    <name type="scientific">Timema podura</name>
    <name type="common">Walking stick</name>
    <dbReference type="NCBI Taxonomy" id="61482"/>
    <lineage>
        <taxon>Eukaryota</taxon>
        <taxon>Metazoa</taxon>
        <taxon>Ecdysozoa</taxon>
        <taxon>Arthropoda</taxon>
        <taxon>Hexapoda</taxon>
        <taxon>Insecta</taxon>
        <taxon>Pterygota</taxon>
        <taxon>Neoptera</taxon>
        <taxon>Polyneoptera</taxon>
        <taxon>Phasmatodea</taxon>
        <taxon>Timematodea</taxon>
        <taxon>Timematoidea</taxon>
        <taxon>Timematidae</taxon>
        <taxon>Timema</taxon>
    </lineage>
</organism>
<accession>A0ABN7NJ63</accession>
<dbReference type="PANTHER" id="PTHR31781">
    <property type="entry name" value="UNC80"/>
    <property type="match status" value="1"/>
</dbReference>
<feature type="compositionally biased region" description="Low complexity" evidence="1">
    <location>
        <begin position="140"/>
        <end position="151"/>
    </location>
</feature>
<feature type="compositionally biased region" description="Basic and acidic residues" evidence="1">
    <location>
        <begin position="377"/>
        <end position="386"/>
    </location>
</feature>
<feature type="domain" description="Protein UNC80 C-terminal" evidence="2">
    <location>
        <begin position="1"/>
        <end position="126"/>
    </location>
</feature>
<keyword evidence="4" id="KW-1185">Reference proteome</keyword>
<dbReference type="Proteomes" id="UP001153148">
    <property type="component" value="Unassembled WGS sequence"/>
</dbReference>
<feature type="compositionally biased region" description="Basic and acidic residues" evidence="1">
    <location>
        <begin position="126"/>
        <end position="139"/>
    </location>
</feature>
<evidence type="ECO:0000259" key="2">
    <source>
        <dbReference type="Pfam" id="PF20262"/>
    </source>
</evidence>
<evidence type="ECO:0000256" key="1">
    <source>
        <dbReference type="SAM" id="MobiDB-lite"/>
    </source>
</evidence>
<feature type="region of interest" description="Disordered" evidence="1">
    <location>
        <begin position="375"/>
        <end position="400"/>
    </location>
</feature>
<gene>
    <name evidence="3" type="ORF">TPAB3V08_LOCUS155</name>
</gene>
<reference evidence="3" key="1">
    <citation type="submission" date="2021-03" db="EMBL/GenBank/DDBJ databases">
        <authorList>
            <person name="Tran Van P."/>
        </authorList>
    </citation>
    <scope>NUCLEOTIDE SEQUENCE</scope>
</reference>
<protein>
    <recommendedName>
        <fullName evidence="2">Protein UNC80 C-terminal domain-containing protein</fullName>
    </recommendedName>
</protein>
<sequence length="459" mass="50543">MLICFESELVVDWARVAKTIRDIGKHNDAGSEFWTCIEFIVTHRTPLFVLLHPFIIVKMQTYFKLFIFGAIICVLQLSQPPMSDHERHLQFLIREKLKGYNLPIAKCTGSLLMDLAHEMKELKEELEDRRYDEQRDSKRPTIITDTQQPIIAEPVSHPRTHRPSLIDLLTGDHSANKDHSSADTVVPGQNAQHHRAYNQAGTSQQVLKPSPPATTYSRSLDLHLMRAHPSDTLVAAGHFCPPSDMQSSIQIQSVSSVSFGSTRGDASECGAADTQSSTTASSNMGRMTTVCWLCLPIVGYCVLRSLSHERGVGSSEPVSGSPVAVCRLCLPILANAPVVLSQTTEDGEIEVANHGPDSLRSAAQNYKAEIDNANGIPEHRMSKAENNRSQQSSASDERKVTCQKTDAFLPPHQKASKLRFVSSVELRHSSDIVAFHGVFRASLLLSVVEDLVNFAGTAS</sequence>